<keyword evidence="2" id="KW-0805">Transcription regulation</keyword>
<dbReference type="RefSeq" id="WP_091512351.1">
    <property type="nucleotide sequence ID" value="NZ_FOLE01000006.1"/>
</dbReference>
<organism evidence="5 6">
    <name type="scientific">Flexibacter flexilis DSM 6793</name>
    <dbReference type="NCBI Taxonomy" id="927664"/>
    <lineage>
        <taxon>Bacteria</taxon>
        <taxon>Pseudomonadati</taxon>
        <taxon>Bacteroidota</taxon>
        <taxon>Cytophagia</taxon>
        <taxon>Cytophagales</taxon>
        <taxon>Flexibacteraceae</taxon>
        <taxon>Flexibacter</taxon>
    </lineage>
</organism>
<keyword evidence="5" id="KW-0328">Glycosyltransferase</keyword>
<evidence type="ECO:0000313" key="5">
    <source>
        <dbReference type="EMBL" id="SFC51409.1"/>
    </source>
</evidence>
<evidence type="ECO:0000259" key="4">
    <source>
        <dbReference type="Pfam" id="PF00156"/>
    </source>
</evidence>
<dbReference type="InterPro" id="IPR000836">
    <property type="entry name" value="PRTase_dom"/>
</dbReference>
<dbReference type="PANTHER" id="PTHR11608">
    <property type="entry name" value="BIFUNCTIONAL PROTEIN PYRR"/>
    <property type="match status" value="1"/>
</dbReference>
<dbReference type="Gene3D" id="3.40.50.2020">
    <property type="match status" value="1"/>
</dbReference>
<proteinExistence type="inferred from homology"/>
<dbReference type="InterPro" id="IPR029057">
    <property type="entry name" value="PRTase-like"/>
</dbReference>
<dbReference type="STRING" id="927664.SAMN05421780_10681"/>
<gene>
    <name evidence="5" type="ORF">SAMN05421780_10681</name>
</gene>
<keyword evidence="6" id="KW-1185">Reference proteome</keyword>
<dbReference type="Pfam" id="PF00156">
    <property type="entry name" value="Pribosyltran"/>
    <property type="match status" value="1"/>
</dbReference>
<reference evidence="5 6" key="1">
    <citation type="submission" date="2016-10" db="EMBL/GenBank/DDBJ databases">
        <authorList>
            <person name="de Groot N.N."/>
        </authorList>
    </citation>
    <scope>NUCLEOTIDE SEQUENCE [LARGE SCALE GENOMIC DNA]</scope>
    <source>
        <strain evidence="5 6">DSM 6793</strain>
    </source>
</reference>
<dbReference type="FunFam" id="3.40.50.2020:FF:000020">
    <property type="entry name" value="Bifunctional protein PyrR"/>
    <property type="match status" value="1"/>
</dbReference>
<dbReference type="OrthoDB" id="9802227at2"/>
<evidence type="ECO:0000313" key="6">
    <source>
        <dbReference type="Proteomes" id="UP000199514"/>
    </source>
</evidence>
<dbReference type="PANTHER" id="PTHR11608:SF0">
    <property type="entry name" value="BIFUNCTIONAL PROTEIN PYRR"/>
    <property type="match status" value="1"/>
</dbReference>
<dbReference type="EMBL" id="FOLE01000006">
    <property type="protein sequence ID" value="SFC51409.1"/>
    <property type="molecule type" value="Genomic_DNA"/>
</dbReference>
<dbReference type="InterPro" id="IPR050137">
    <property type="entry name" value="PyrR_bifunctional"/>
</dbReference>
<dbReference type="SUPFAM" id="SSF53271">
    <property type="entry name" value="PRTase-like"/>
    <property type="match status" value="1"/>
</dbReference>
<feature type="domain" description="Phosphoribosyltransferase" evidence="4">
    <location>
        <begin position="7"/>
        <end position="162"/>
    </location>
</feature>
<sequence>MNRRILLSNKDLEITLLRLCHQLVENHEDFDNTVLIGMQPRGSYLAKRIHALLGNILGKDIPLGLLDSTFHRDDFRRRNMPLQANATQVPFLIENKKVVLVDDVLYTGRSVRAALDAMTAFGRPQSVELLVLIDRKYTRELPIAARYVGKSIDSVQSQRVKVEWTNEADNISEDAVWLISDQA</sequence>
<name>A0A1I1JRX3_9BACT</name>
<comment type="similarity">
    <text evidence="1">Belongs to the purine/pyrimidine phosphoribosyltransferase family. PyrR subfamily.</text>
</comment>
<dbReference type="AlphaFoldDB" id="A0A1I1JRX3"/>
<evidence type="ECO:0000256" key="3">
    <source>
        <dbReference type="ARBA" id="ARBA00023163"/>
    </source>
</evidence>
<evidence type="ECO:0000256" key="2">
    <source>
        <dbReference type="ARBA" id="ARBA00023015"/>
    </source>
</evidence>
<evidence type="ECO:0000256" key="1">
    <source>
        <dbReference type="ARBA" id="ARBA00005565"/>
    </source>
</evidence>
<dbReference type="NCBIfam" id="NF003549">
    <property type="entry name" value="PRK05205.1-5"/>
    <property type="match status" value="1"/>
</dbReference>
<keyword evidence="3" id="KW-0804">Transcription</keyword>
<protein>
    <submittedName>
        <fullName evidence="5">Pyrimidine operon attenuation protein / uracil phosphoribosyltransferase</fullName>
    </submittedName>
</protein>
<keyword evidence="5" id="KW-0808">Transferase</keyword>
<dbReference type="GO" id="GO:0016757">
    <property type="term" value="F:glycosyltransferase activity"/>
    <property type="evidence" value="ECO:0007669"/>
    <property type="project" value="UniProtKB-KW"/>
</dbReference>
<accession>A0A1I1JRX3</accession>
<dbReference type="Proteomes" id="UP000199514">
    <property type="component" value="Unassembled WGS sequence"/>
</dbReference>
<dbReference type="CDD" id="cd06223">
    <property type="entry name" value="PRTases_typeI"/>
    <property type="match status" value="1"/>
</dbReference>